<evidence type="ECO:0000256" key="5">
    <source>
        <dbReference type="SAM" id="Phobius"/>
    </source>
</evidence>
<feature type="transmembrane region" description="Helical" evidence="5">
    <location>
        <begin position="322"/>
        <end position="342"/>
    </location>
</feature>
<gene>
    <name evidence="7" type="ORF">GALL_411320</name>
</gene>
<name>A0A1J5Q0I5_9ZZZZ</name>
<dbReference type="AlphaFoldDB" id="A0A1J5Q0I5"/>
<feature type="transmembrane region" description="Helical" evidence="5">
    <location>
        <begin position="225"/>
        <end position="247"/>
    </location>
</feature>
<evidence type="ECO:0000256" key="1">
    <source>
        <dbReference type="ARBA" id="ARBA00004141"/>
    </source>
</evidence>
<accession>A0A1J5Q0I5</accession>
<proteinExistence type="predicted"/>
<feature type="transmembrane region" description="Helical" evidence="5">
    <location>
        <begin position="289"/>
        <end position="310"/>
    </location>
</feature>
<keyword evidence="2 5" id="KW-0812">Transmembrane</keyword>
<dbReference type="InterPro" id="IPR044880">
    <property type="entry name" value="NCX_ion-bd_dom_sf"/>
</dbReference>
<dbReference type="GO" id="GO:0005262">
    <property type="term" value="F:calcium channel activity"/>
    <property type="evidence" value="ECO:0007669"/>
    <property type="project" value="TreeGrafter"/>
</dbReference>
<dbReference type="InterPro" id="IPR004837">
    <property type="entry name" value="NaCa_Exmemb"/>
</dbReference>
<feature type="transmembrane region" description="Helical" evidence="5">
    <location>
        <begin position="190"/>
        <end position="210"/>
    </location>
</feature>
<keyword evidence="3 5" id="KW-1133">Transmembrane helix</keyword>
<feature type="transmembrane region" description="Helical" evidence="5">
    <location>
        <begin position="259"/>
        <end position="277"/>
    </location>
</feature>
<dbReference type="PANTHER" id="PTHR10846">
    <property type="entry name" value="SODIUM/POTASSIUM/CALCIUM EXCHANGER"/>
    <property type="match status" value="1"/>
</dbReference>
<dbReference type="GO" id="GO:0006874">
    <property type="term" value="P:intracellular calcium ion homeostasis"/>
    <property type="evidence" value="ECO:0007669"/>
    <property type="project" value="TreeGrafter"/>
</dbReference>
<evidence type="ECO:0000259" key="6">
    <source>
        <dbReference type="Pfam" id="PF01699"/>
    </source>
</evidence>
<dbReference type="GO" id="GO:0008273">
    <property type="term" value="F:calcium, potassium:sodium antiporter activity"/>
    <property type="evidence" value="ECO:0007669"/>
    <property type="project" value="TreeGrafter"/>
</dbReference>
<evidence type="ECO:0000256" key="3">
    <source>
        <dbReference type="ARBA" id="ARBA00022989"/>
    </source>
</evidence>
<feature type="transmembrane region" description="Helical" evidence="5">
    <location>
        <begin position="143"/>
        <end position="161"/>
    </location>
</feature>
<organism evidence="7">
    <name type="scientific">mine drainage metagenome</name>
    <dbReference type="NCBI Taxonomy" id="410659"/>
    <lineage>
        <taxon>unclassified sequences</taxon>
        <taxon>metagenomes</taxon>
        <taxon>ecological metagenomes</taxon>
    </lineage>
</organism>
<evidence type="ECO:0000313" key="7">
    <source>
        <dbReference type="EMBL" id="OIQ77182.1"/>
    </source>
</evidence>
<feature type="transmembrane region" description="Helical" evidence="5">
    <location>
        <begin position="35"/>
        <end position="52"/>
    </location>
</feature>
<dbReference type="Pfam" id="PF01699">
    <property type="entry name" value="Na_Ca_ex"/>
    <property type="match status" value="2"/>
</dbReference>
<feature type="domain" description="Sodium/calcium exchanger membrane region" evidence="6">
    <location>
        <begin position="8"/>
        <end position="155"/>
    </location>
</feature>
<sequence>MLNLLWPWMQFGLCAVAISVAGYRLAIDGERIGQAWGLTGSWVGLAMLASVTSLPELITGVSAVTLAHSPNIALGDALGSCVINLGFLVVADFVLRGEPLYRRASSSHLLSGAFGVVMLGFIGMNILLAHIPGFHQPALDGVGLYSPVIVLLYLVALRMVFHYEHAQPRASGGAQPEDREQDGRNTPQRALLRFALAALVVAAAGVWLPVTGAQLADAMGWNRSFIGTLFIALATSLPELAVTLSALKLRALDMAVGNLLGSNLFNAVIIAVDDVAYRQGPLLEHVSPLHAVTAMSAVVMTGLAMIGLFYRPAGRVLRAVGWVSIGLVAVYLFNAYVVFIHGE</sequence>
<evidence type="ECO:0000256" key="2">
    <source>
        <dbReference type="ARBA" id="ARBA00022692"/>
    </source>
</evidence>
<dbReference type="InterPro" id="IPR004481">
    <property type="entry name" value="K/Na/Ca-exchanger"/>
</dbReference>
<feature type="transmembrane region" description="Helical" evidence="5">
    <location>
        <begin position="107"/>
        <end position="131"/>
    </location>
</feature>
<dbReference type="PANTHER" id="PTHR10846:SF8">
    <property type="entry name" value="INNER MEMBRANE PROTEIN YRBG"/>
    <property type="match status" value="1"/>
</dbReference>
<feature type="domain" description="Sodium/calcium exchanger membrane region" evidence="6">
    <location>
        <begin position="191"/>
        <end position="336"/>
    </location>
</feature>
<feature type="transmembrane region" description="Helical" evidence="5">
    <location>
        <begin position="6"/>
        <end position="23"/>
    </location>
</feature>
<dbReference type="GO" id="GO:0005886">
    <property type="term" value="C:plasma membrane"/>
    <property type="evidence" value="ECO:0007669"/>
    <property type="project" value="TreeGrafter"/>
</dbReference>
<feature type="transmembrane region" description="Helical" evidence="5">
    <location>
        <begin position="72"/>
        <end position="95"/>
    </location>
</feature>
<comment type="caution">
    <text evidence="7">The sequence shown here is derived from an EMBL/GenBank/DDBJ whole genome shotgun (WGS) entry which is preliminary data.</text>
</comment>
<protein>
    <submittedName>
        <fullName evidence="7">Putative calcium/sodium:proton antiporter</fullName>
    </submittedName>
</protein>
<evidence type="ECO:0000256" key="4">
    <source>
        <dbReference type="ARBA" id="ARBA00023136"/>
    </source>
</evidence>
<dbReference type="EMBL" id="MLJW01001677">
    <property type="protein sequence ID" value="OIQ77182.1"/>
    <property type="molecule type" value="Genomic_DNA"/>
</dbReference>
<keyword evidence="4 5" id="KW-0472">Membrane</keyword>
<reference evidence="7" key="1">
    <citation type="submission" date="2016-10" db="EMBL/GenBank/DDBJ databases">
        <title>Sequence of Gallionella enrichment culture.</title>
        <authorList>
            <person name="Poehlein A."/>
            <person name="Muehling M."/>
            <person name="Daniel R."/>
        </authorList>
    </citation>
    <scope>NUCLEOTIDE SEQUENCE</scope>
</reference>
<comment type="subcellular location">
    <subcellularLocation>
        <location evidence="1">Membrane</location>
        <topology evidence="1">Multi-pass membrane protein</topology>
    </subcellularLocation>
</comment>
<dbReference type="Gene3D" id="1.20.1420.30">
    <property type="entry name" value="NCX, central ion-binding region"/>
    <property type="match status" value="1"/>
</dbReference>